<sequence>MAAGLHVGCADLSSAAAPLTWGHAMEVPERMLNSVFRSSMSSPVGPTASVHAARMLTPGAIRSGLSTAGESPFGPRPEKDATKGAGLMPIIVPWKRWWPSGWARRKRRP</sequence>
<dbReference type="EMBL" id="LR743589">
    <property type="protein sequence ID" value="CAA2616303.1"/>
    <property type="molecule type" value="Genomic_DNA"/>
</dbReference>
<accession>A0A7I8IF27</accession>
<dbReference type="AlphaFoldDB" id="A0A7I8IF27"/>
<gene>
    <name evidence="2" type="ORF">SI7747_02002525</name>
</gene>
<name>A0A7I8IF27_SPIIN</name>
<feature type="region of interest" description="Disordered" evidence="1">
    <location>
        <begin position="64"/>
        <end position="85"/>
    </location>
</feature>
<evidence type="ECO:0000313" key="3">
    <source>
        <dbReference type="Proteomes" id="UP001189122"/>
    </source>
</evidence>
<proteinExistence type="predicted"/>
<dbReference type="Proteomes" id="UP001189122">
    <property type="component" value="Unassembled WGS sequence"/>
</dbReference>
<keyword evidence="3" id="KW-1185">Reference proteome</keyword>
<protein>
    <submittedName>
        <fullName evidence="2">Uncharacterized protein</fullName>
    </submittedName>
</protein>
<organism evidence="2">
    <name type="scientific">Spirodela intermedia</name>
    <name type="common">Intermediate duckweed</name>
    <dbReference type="NCBI Taxonomy" id="51605"/>
    <lineage>
        <taxon>Eukaryota</taxon>
        <taxon>Viridiplantae</taxon>
        <taxon>Streptophyta</taxon>
        <taxon>Embryophyta</taxon>
        <taxon>Tracheophyta</taxon>
        <taxon>Spermatophyta</taxon>
        <taxon>Magnoliopsida</taxon>
        <taxon>Liliopsida</taxon>
        <taxon>Araceae</taxon>
        <taxon>Lemnoideae</taxon>
        <taxon>Spirodela</taxon>
    </lineage>
</organism>
<evidence type="ECO:0000256" key="1">
    <source>
        <dbReference type="SAM" id="MobiDB-lite"/>
    </source>
</evidence>
<evidence type="ECO:0000313" key="2">
    <source>
        <dbReference type="EMBL" id="CAA2616303.1"/>
    </source>
</evidence>
<dbReference type="EMBL" id="CACRZD030000002">
    <property type="protein sequence ID" value="CAA6655985.1"/>
    <property type="molecule type" value="Genomic_DNA"/>
</dbReference>
<reference evidence="2 3" key="1">
    <citation type="submission" date="2019-12" db="EMBL/GenBank/DDBJ databases">
        <authorList>
            <person name="Scholz U."/>
            <person name="Mascher M."/>
            <person name="Fiebig A."/>
        </authorList>
    </citation>
    <scope>NUCLEOTIDE SEQUENCE</scope>
</reference>